<dbReference type="PANTHER" id="PTHR30588:SF0">
    <property type="entry name" value="BRANCHED-CHAIN AMINO ACID PERMEASE BRNQ"/>
    <property type="match status" value="1"/>
</dbReference>
<protein>
    <submittedName>
        <fullName evidence="10">Branched-chain amino acid transport system II carrier protein</fullName>
    </submittedName>
</protein>
<feature type="transmembrane region" description="Helical" evidence="9">
    <location>
        <begin position="113"/>
        <end position="131"/>
    </location>
</feature>
<keyword evidence="7 9" id="KW-1133">Transmembrane helix</keyword>
<feature type="transmembrane region" description="Helical" evidence="9">
    <location>
        <begin position="183"/>
        <end position="205"/>
    </location>
</feature>
<comment type="similarity">
    <text evidence="2">Belongs to the branched chain amino acid transporter family.</text>
</comment>
<dbReference type="InterPro" id="IPR004685">
    <property type="entry name" value="Brnchd-chn_aa_trnsp_Livcs"/>
</dbReference>
<name>A0ABW5AWQ5_9FLAO</name>
<keyword evidence="4" id="KW-1003">Cell membrane</keyword>
<feature type="transmembrane region" description="Helical" evidence="9">
    <location>
        <begin position="38"/>
        <end position="61"/>
    </location>
</feature>
<feature type="transmembrane region" description="Helical" evidence="9">
    <location>
        <begin position="271"/>
        <end position="293"/>
    </location>
</feature>
<evidence type="ECO:0000256" key="1">
    <source>
        <dbReference type="ARBA" id="ARBA00004651"/>
    </source>
</evidence>
<evidence type="ECO:0000313" key="11">
    <source>
        <dbReference type="Proteomes" id="UP001597344"/>
    </source>
</evidence>
<evidence type="ECO:0000256" key="2">
    <source>
        <dbReference type="ARBA" id="ARBA00008540"/>
    </source>
</evidence>
<reference evidence="11" key="1">
    <citation type="journal article" date="2019" name="Int. J. Syst. Evol. Microbiol.">
        <title>The Global Catalogue of Microorganisms (GCM) 10K type strain sequencing project: providing services to taxonomists for standard genome sequencing and annotation.</title>
        <authorList>
            <consortium name="The Broad Institute Genomics Platform"/>
            <consortium name="The Broad Institute Genome Sequencing Center for Infectious Disease"/>
            <person name="Wu L."/>
            <person name="Ma J."/>
        </authorList>
    </citation>
    <scope>NUCLEOTIDE SEQUENCE [LARGE SCALE GENOMIC DNA]</scope>
    <source>
        <strain evidence="11">DT92</strain>
    </source>
</reference>
<evidence type="ECO:0000256" key="6">
    <source>
        <dbReference type="ARBA" id="ARBA00022970"/>
    </source>
</evidence>
<comment type="caution">
    <text evidence="10">The sequence shown here is derived from an EMBL/GenBank/DDBJ whole genome shotgun (WGS) entry which is preliminary data.</text>
</comment>
<keyword evidence="3" id="KW-0813">Transport</keyword>
<proteinExistence type="inferred from homology"/>
<dbReference type="EMBL" id="JBHUHY010000003">
    <property type="protein sequence ID" value="MFD2186319.1"/>
    <property type="molecule type" value="Genomic_DNA"/>
</dbReference>
<keyword evidence="11" id="KW-1185">Reference proteome</keyword>
<comment type="subcellular location">
    <subcellularLocation>
        <location evidence="1">Cell membrane</location>
        <topology evidence="1">Multi-pass membrane protein</topology>
    </subcellularLocation>
</comment>
<evidence type="ECO:0000256" key="8">
    <source>
        <dbReference type="ARBA" id="ARBA00023136"/>
    </source>
</evidence>
<gene>
    <name evidence="10" type="primary">brnQ</name>
    <name evidence="10" type="ORF">ACFSJT_05910</name>
</gene>
<feature type="transmembrane region" description="Helical" evidence="9">
    <location>
        <begin position="217"/>
        <end position="238"/>
    </location>
</feature>
<accession>A0ABW5AWQ5</accession>
<feature type="transmembrane region" description="Helical" evidence="9">
    <location>
        <begin position="7"/>
        <end position="26"/>
    </location>
</feature>
<evidence type="ECO:0000256" key="3">
    <source>
        <dbReference type="ARBA" id="ARBA00022448"/>
    </source>
</evidence>
<feature type="transmembrane region" description="Helical" evidence="9">
    <location>
        <begin position="73"/>
        <end position="93"/>
    </location>
</feature>
<dbReference type="PANTHER" id="PTHR30588">
    <property type="entry name" value="BRANCHED-CHAIN AMINO ACID TRANSPORT SYSTEM 2 CARRIER PROTEIN"/>
    <property type="match status" value="1"/>
</dbReference>
<evidence type="ECO:0000256" key="9">
    <source>
        <dbReference type="SAM" id="Phobius"/>
    </source>
</evidence>
<feature type="transmembrane region" description="Helical" evidence="9">
    <location>
        <begin position="143"/>
        <end position="163"/>
    </location>
</feature>
<keyword evidence="8 9" id="KW-0472">Membrane</keyword>
<feature type="transmembrane region" description="Helical" evidence="9">
    <location>
        <begin position="402"/>
        <end position="421"/>
    </location>
</feature>
<evidence type="ECO:0000256" key="5">
    <source>
        <dbReference type="ARBA" id="ARBA00022692"/>
    </source>
</evidence>
<feature type="transmembrane region" description="Helical" evidence="9">
    <location>
        <begin position="305"/>
        <end position="322"/>
    </location>
</feature>
<feature type="transmembrane region" description="Helical" evidence="9">
    <location>
        <begin position="328"/>
        <end position="349"/>
    </location>
</feature>
<dbReference type="RefSeq" id="WP_378319295.1">
    <property type="nucleotide sequence ID" value="NZ_JBHUHY010000003.1"/>
</dbReference>
<feature type="transmembrane region" description="Helical" evidence="9">
    <location>
        <begin position="361"/>
        <end position="382"/>
    </location>
</feature>
<evidence type="ECO:0000256" key="4">
    <source>
        <dbReference type="ARBA" id="ARBA00022475"/>
    </source>
</evidence>
<evidence type="ECO:0000256" key="7">
    <source>
        <dbReference type="ARBA" id="ARBA00022989"/>
    </source>
</evidence>
<dbReference type="Proteomes" id="UP001597344">
    <property type="component" value="Unassembled WGS sequence"/>
</dbReference>
<dbReference type="NCBIfam" id="TIGR00796">
    <property type="entry name" value="livcs"/>
    <property type="match status" value="1"/>
</dbReference>
<evidence type="ECO:0000313" key="10">
    <source>
        <dbReference type="EMBL" id="MFD2186319.1"/>
    </source>
</evidence>
<keyword evidence="6" id="KW-0029">Amino-acid transport</keyword>
<sequence>MRFNKETFVAGFALFSMFFGAGNLMLPPLLGFKAGDTWFLVTVGFAVSAVVIPLLGIFAHAKLQGTMLDFAKKVSPTFSLIYCLLVYSVSIALPSPRTASVTHEMAIQPFFDISSWVTSGIYFALVLVFVLNRSKVLSLLGKFLSPIIFIVILSVVCIGIFATETTVAELNFQTPVIHGLLEGYQTFDAIGAVVVGGVIIISLKIKGENDMMRNRNLMIKSGIVAGIGLLIIYMGMVYNGALFYSEFEPDVTRTELLSGLSLKTLGNIGKVLLSILVALACFTTAVGIVTGTADFMKGIFGNSQKAYVITAITGSILGILMGQFDVNYIINVAVPALMLIYPVTIVLILLNILTEKLTTPLVFKTVVTVTIVFSIPDFFASIGFKEQVQPVLDILPFGNYSLAWLVPALVSLVIMNIFSLMSTK</sequence>
<organism evidence="10 11">
    <name type="scientific">Aquimarina celericrescens</name>
    <dbReference type="NCBI Taxonomy" id="1964542"/>
    <lineage>
        <taxon>Bacteria</taxon>
        <taxon>Pseudomonadati</taxon>
        <taxon>Bacteroidota</taxon>
        <taxon>Flavobacteriia</taxon>
        <taxon>Flavobacteriales</taxon>
        <taxon>Flavobacteriaceae</taxon>
        <taxon>Aquimarina</taxon>
    </lineage>
</organism>
<keyword evidence="5 9" id="KW-0812">Transmembrane</keyword>
<dbReference type="Pfam" id="PF05525">
    <property type="entry name" value="Branch_AA_trans"/>
    <property type="match status" value="1"/>
</dbReference>